<dbReference type="PANTHER" id="PTHR46797:SF1">
    <property type="entry name" value="METHYLPHOSPHONATE SYNTHASE"/>
    <property type="match status" value="1"/>
</dbReference>
<organism evidence="3 4">
    <name type="scientific">Deinococcus cellulosilyticus (strain DSM 18568 / NBRC 106333 / KACC 11606 / 5516J-15)</name>
    <dbReference type="NCBI Taxonomy" id="1223518"/>
    <lineage>
        <taxon>Bacteria</taxon>
        <taxon>Thermotogati</taxon>
        <taxon>Deinococcota</taxon>
        <taxon>Deinococci</taxon>
        <taxon>Deinococcales</taxon>
        <taxon>Deinococcaceae</taxon>
        <taxon>Deinococcus</taxon>
    </lineage>
</organism>
<protein>
    <submittedName>
        <fullName evidence="3">Transcriptional regulator</fullName>
    </submittedName>
</protein>
<dbReference type="CDD" id="cd02209">
    <property type="entry name" value="cupin_XRE_C"/>
    <property type="match status" value="1"/>
</dbReference>
<dbReference type="InterPro" id="IPR010982">
    <property type="entry name" value="Lambda_DNA-bd_dom_sf"/>
</dbReference>
<dbReference type="InterPro" id="IPR014710">
    <property type="entry name" value="RmlC-like_jellyroll"/>
</dbReference>
<dbReference type="EMBL" id="BJXB01000001">
    <property type="protein sequence ID" value="GEM44615.1"/>
    <property type="molecule type" value="Genomic_DNA"/>
</dbReference>
<dbReference type="InterPro" id="IPR013096">
    <property type="entry name" value="Cupin_2"/>
</dbReference>
<dbReference type="PANTHER" id="PTHR46797">
    <property type="entry name" value="HTH-TYPE TRANSCRIPTIONAL REGULATOR"/>
    <property type="match status" value="1"/>
</dbReference>
<dbReference type="OrthoDB" id="71913at2"/>
<dbReference type="Pfam" id="PF01381">
    <property type="entry name" value="HTH_3"/>
    <property type="match status" value="1"/>
</dbReference>
<dbReference type="CDD" id="cd00093">
    <property type="entry name" value="HTH_XRE"/>
    <property type="match status" value="1"/>
</dbReference>
<feature type="domain" description="HTH cro/C1-type" evidence="2">
    <location>
        <begin position="18"/>
        <end position="72"/>
    </location>
</feature>
<dbReference type="SMART" id="SM00530">
    <property type="entry name" value="HTH_XRE"/>
    <property type="match status" value="1"/>
</dbReference>
<evidence type="ECO:0000313" key="4">
    <source>
        <dbReference type="Proteomes" id="UP000321306"/>
    </source>
</evidence>
<dbReference type="Proteomes" id="UP000321306">
    <property type="component" value="Unassembled WGS sequence"/>
</dbReference>
<dbReference type="AlphaFoldDB" id="A0A511MVL1"/>
<dbReference type="InterPro" id="IPR050807">
    <property type="entry name" value="TransReg_Diox_bact_type"/>
</dbReference>
<proteinExistence type="predicted"/>
<dbReference type="GO" id="GO:0003677">
    <property type="term" value="F:DNA binding"/>
    <property type="evidence" value="ECO:0007669"/>
    <property type="project" value="UniProtKB-KW"/>
</dbReference>
<dbReference type="InterPro" id="IPR011051">
    <property type="entry name" value="RmlC_Cupin_sf"/>
</dbReference>
<comment type="caution">
    <text evidence="3">The sequence shown here is derived from an EMBL/GenBank/DDBJ whole genome shotgun (WGS) entry which is preliminary data.</text>
</comment>
<reference evidence="3 4" key="1">
    <citation type="submission" date="2019-07" db="EMBL/GenBank/DDBJ databases">
        <title>Whole genome shotgun sequence of Deinococcus cellulosilyticus NBRC 106333.</title>
        <authorList>
            <person name="Hosoyama A."/>
            <person name="Uohara A."/>
            <person name="Ohji S."/>
            <person name="Ichikawa N."/>
        </authorList>
    </citation>
    <scope>NUCLEOTIDE SEQUENCE [LARGE SCALE GENOMIC DNA]</scope>
    <source>
        <strain evidence="3 4">NBRC 106333</strain>
    </source>
</reference>
<keyword evidence="1" id="KW-0238">DNA-binding</keyword>
<dbReference type="SUPFAM" id="SSF47413">
    <property type="entry name" value="lambda repressor-like DNA-binding domains"/>
    <property type="match status" value="1"/>
</dbReference>
<evidence type="ECO:0000256" key="1">
    <source>
        <dbReference type="ARBA" id="ARBA00023125"/>
    </source>
</evidence>
<dbReference type="GO" id="GO:0005829">
    <property type="term" value="C:cytosol"/>
    <property type="evidence" value="ECO:0007669"/>
    <property type="project" value="TreeGrafter"/>
</dbReference>
<evidence type="ECO:0000259" key="2">
    <source>
        <dbReference type="PROSITE" id="PS50943"/>
    </source>
</evidence>
<dbReference type="InterPro" id="IPR001387">
    <property type="entry name" value="Cro/C1-type_HTH"/>
</dbReference>
<gene>
    <name evidence="3" type="ORF">DC3_02500</name>
</gene>
<dbReference type="SUPFAM" id="SSF51182">
    <property type="entry name" value="RmlC-like cupins"/>
    <property type="match status" value="1"/>
</dbReference>
<dbReference type="RefSeq" id="WP_146881762.1">
    <property type="nucleotide sequence ID" value="NZ_BJXB01000001.1"/>
</dbReference>
<name>A0A511MVL1_DEIC1</name>
<evidence type="ECO:0000313" key="3">
    <source>
        <dbReference type="EMBL" id="GEM44615.1"/>
    </source>
</evidence>
<dbReference type="Pfam" id="PF07883">
    <property type="entry name" value="Cupin_2"/>
    <property type="match status" value="1"/>
</dbReference>
<dbReference type="Gene3D" id="2.60.120.10">
    <property type="entry name" value="Jelly Rolls"/>
    <property type="match status" value="1"/>
</dbReference>
<sequence length="194" mass="21774">MSDRTPDDLDVVKLGARIRSERTRRGITLDTLAERAGISRSMLSDVERGQKVPTIVMLGRIAAGLDTTVARFLEEEREDRVFLLKKDHQALYHSPGVTSRILSPLLPRNELTLIQVTLEPGYRGLPLTPHARGSREYMVMLKGSMVTVLNGTDHTLHEGDSLYYEADQEHIYANPFDEPCDFLLVMDIKPASAD</sequence>
<dbReference type="PROSITE" id="PS50943">
    <property type="entry name" value="HTH_CROC1"/>
    <property type="match status" value="1"/>
</dbReference>
<dbReference type="Gene3D" id="1.10.260.40">
    <property type="entry name" value="lambda repressor-like DNA-binding domains"/>
    <property type="match status" value="1"/>
</dbReference>
<dbReference type="GO" id="GO:0003700">
    <property type="term" value="F:DNA-binding transcription factor activity"/>
    <property type="evidence" value="ECO:0007669"/>
    <property type="project" value="TreeGrafter"/>
</dbReference>
<keyword evidence="4" id="KW-1185">Reference proteome</keyword>
<accession>A0A511MVL1</accession>